<proteinExistence type="predicted"/>
<gene>
    <name evidence="1" type="ORF">AsFPU1_0106</name>
</gene>
<dbReference type="EMBL" id="BDQK01000001">
    <property type="protein sequence ID" value="GBF78717.1"/>
    <property type="molecule type" value="Genomic_DNA"/>
</dbReference>
<dbReference type="Proteomes" id="UP000287247">
    <property type="component" value="Unassembled WGS sequence"/>
</dbReference>
<reference evidence="2" key="1">
    <citation type="submission" date="2017-05" db="EMBL/GenBank/DDBJ databases">
        <title>Physiological properties and genetic analysis related to exopolysaccharide production of fresh-water unicellular cyanobacterium Aphanothece sacrum, Suizenji Nori, that has been cultured as a food source in Japan.</title>
        <authorList>
            <person name="Kanesaki Y."/>
            <person name="Yoshikawa S."/>
            <person name="Ohki K."/>
        </authorList>
    </citation>
    <scope>NUCLEOTIDE SEQUENCE [LARGE SCALE GENOMIC DNA]</scope>
    <source>
        <strain evidence="2">FPU1</strain>
    </source>
</reference>
<dbReference type="CDD" id="cd02980">
    <property type="entry name" value="TRX_Fd_family"/>
    <property type="match status" value="1"/>
</dbReference>
<accession>A0A401IBR5</accession>
<dbReference type="SUPFAM" id="SSF52833">
    <property type="entry name" value="Thioredoxin-like"/>
    <property type="match status" value="1"/>
</dbReference>
<organism evidence="1 2">
    <name type="scientific">Aphanothece sacrum FPU1</name>
    <dbReference type="NCBI Taxonomy" id="1920663"/>
    <lineage>
        <taxon>Bacteria</taxon>
        <taxon>Bacillati</taxon>
        <taxon>Cyanobacteriota</taxon>
        <taxon>Cyanophyceae</taxon>
        <taxon>Oscillatoriophycideae</taxon>
        <taxon>Chroococcales</taxon>
        <taxon>Aphanothecaceae</taxon>
        <taxon>Aphanothece</taxon>
    </lineage>
</organism>
<comment type="caution">
    <text evidence="1">The sequence shown here is derived from an EMBL/GenBank/DDBJ whole genome shotgun (WGS) entry which is preliminary data.</text>
</comment>
<dbReference type="Gene3D" id="3.40.30.10">
    <property type="entry name" value="Glutaredoxin"/>
    <property type="match status" value="1"/>
</dbReference>
<evidence type="ECO:0000313" key="2">
    <source>
        <dbReference type="Proteomes" id="UP000287247"/>
    </source>
</evidence>
<name>A0A401IBR5_APHSA</name>
<protein>
    <submittedName>
        <fullName evidence="1">NADH dehydrogenase</fullName>
    </submittedName>
</protein>
<keyword evidence="2" id="KW-1185">Reference proteome</keyword>
<evidence type="ECO:0000313" key="1">
    <source>
        <dbReference type="EMBL" id="GBF78717.1"/>
    </source>
</evidence>
<dbReference type="AlphaFoldDB" id="A0A401IBR5"/>
<dbReference type="InterPro" id="IPR036249">
    <property type="entry name" value="Thioredoxin-like_sf"/>
</dbReference>
<sequence length="93" mass="10365">MICQHSSCQAAGSEKVLFAFQVGNLPPNTIVMSTGCQGQCSSGPTVRILPEETWYCRVKVTDIPAIVEEHLKQGKPIKDKFNPRIHQFDFDDT</sequence>